<proteinExistence type="predicted"/>
<comment type="caution">
    <text evidence="1">The sequence shown here is derived from an EMBL/GenBank/DDBJ whole genome shotgun (WGS) entry which is preliminary data.</text>
</comment>
<protein>
    <submittedName>
        <fullName evidence="1">Uncharacterized protein</fullName>
    </submittedName>
</protein>
<evidence type="ECO:0000313" key="1">
    <source>
        <dbReference type="EMBL" id="KKM25839.1"/>
    </source>
</evidence>
<accession>A0A0F9J093</accession>
<sequence length="37" mass="4393">MSQGNIRDIIIDEYVEQRVILKEYVSQEVFTEDSVVF</sequence>
<name>A0A0F9J093_9ZZZZ</name>
<organism evidence="1">
    <name type="scientific">marine sediment metagenome</name>
    <dbReference type="NCBI Taxonomy" id="412755"/>
    <lineage>
        <taxon>unclassified sequences</taxon>
        <taxon>metagenomes</taxon>
        <taxon>ecological metagenomes</taxon>
    </lineage>
</organism>
<gene>
    <name evidence="1" type="ORF">LCGC14_1590890</name>
</gene>
<reference evidence="1" key="1">
    <citation type="journal article" date="2015" name="Nature">
        <title>Complex archaea that bridge the gap between prokaryotes and eukaryotes.</title>
        <authorList>
            <person name="Spang A."/>
            <person name="Saw J.H."/>
            <person name="Jorgensen S.L."/>
            <person name="Zaremba-Niedzwiedzka K."/>
            <person name="Martijn J."/>
            <person name="Lind A.E."/>
            <person name="van Eijk R."/>
            <person name="Schleper C."/>
            <person name="Guy L."/>
            <person name="Ettema T.J."/>
        </authorList>
    </citation>
    <scope>NUCLEOTIDE SEQUENCE</scope>
</reference>
<dbReference type="AlphaFoldDB" id="A0A0F9J093"/>
<dbReference type="EMBL" id="LAZR01012628">
    <property type="protein sequence ID" value="KKM25839.1"/>
    <property type="molecule type" value="Genomic_DNA"/>
</dbReference>